<evidence type="ECO:0008006" key="4">
    <source>
        <dbReference type="Google" id="ProtNLM"/>
    </source>
</evidence>
<keyword evidence="3" id="KW-1185">Reference proteome</keyword>
<dbReference type="Proteomes" id="UP001240639">
    <property type="component" value="Unassembled WGS sequence"/>
</dbReference>
<protein>
    <recommendedName>
        <fullName evidence="4">ABC transporter permease</fullName>
    </recommendedName>
</protein>
<evidence type="ECO:0000313" key="3">
    <source>
        <dbReference type="Proteomes" id="UP001240639"/>
    </source>
</evidence>
<sequence>MKAFLTAFRDVHRRSLSFAAALPLVFAIPLVAEFVQHVIEMQIGMYDGVEGAKAAEHDPARMWFGLAKVAALNVIGYFVIRWLHSGGDRAFALALPRKAVKLFGLVLALSLFLAWLSLFVWTDGYMRTGFFVFSLIFMPLIVRFVVAAPLGILVTPLESIKVMASDALFAIAFSTVAILPLMAIHYALGIGAIFVEGDGLKWALLILDSFVTALLGIVMVAAQYTIATRPAPIEGAAAGTSAR</sequence>
<feature type="transmembrane region" description="Helical" evidence="1">
    <location>
        <begin position="167"/>
        <end position="194"/>
    </location>
</feature>
<keyword evidence="1" id="KW-0472">Membrane</keyword>
<reference evidence="2 3" key="1">
    <citation type="submission" date="2023-08" db="EMBL/GenBank/DDBJ databases">
        <title>genomic of G39.</title>
        <authorList>
            <person name="Wang Y."/>
        </authorList>
    </citation>
    <scope>NUCLEOTIDE SEQUENCE [LARGE SCALE GENOMIC DNA]</scope>
    <source>
        <strain evidence="2 3">G39</strain>
    </source>
</reference>
<accession>A0ABT9HTF9</accession>
<feature type="transmembrane region" description="Helical" evidence="1">
    <location>
        <begin position="200"/>
        <end position="222"/>
    </location>
</feature>
<keyword evidence="1" id="KW-1133">Transmembrane helix</keyword>
<keyword evidence="1" id="KW-0812">Transmembrane</keyword>
<gene>
    <name evidence="2" type="ORF">Q9K02_14355</name>
</gene>
<feature type="transmembrane region" description="Helical" evidence="1">
    <location>
        <begin position="128"/>
        <end position="155"/>
    </location>
</feature>
<name>A0ABT9HTF9_9SPHN</name>
<evidence type="ECO:0000256" key="1">
    <source>
        <dbReference type="SAM" id="Phobius"/>
    </source>
</evidence>
<dbReference type="EMBL" id="JAVAIM010000002">
    <property type="protein sequence ID" value="MDP4576320.1"/>
    <property type="molecule type" value="Genomic_DNA"/>
</dbReference>
<organism evidence="2 3">
    <name type="scientific">Qipengyuania profundimaris</name>
    <dbReference type="NCBI Taxonomy" id="3067652"/>
    <lineage>
        <taxon>Bacteria</taxon>
        <taxon>Pseudomonadati</taxon>
        <taxon>Pseudomonadota</taxon>
        <taxon>Alphaproteobacteria</taxon>
        <taxon>Sphingomonadales</taxon>
        <taxon>Erythrobacteraceae</taxon>
        <taxon>Qipengyuania</taxon>
    </lineage>
</organism>
<dbReference type="RefSeq" id="WP_305933566.1">
    <property type="nucleotide sequence ID" value="NZ_JAVAIM010000002.1"/>
</dbReference>
<comment type="caution">
    <text evidence="2">The sequence shown here is derived from an EMBL/GenBank/DDBJ whole genome shotgun (WGS) entry which is preliminary data.</text>
</comment>
<feature type="transmembrane region" description="Helical" evidence="1">
    <location>
        <begin position="62"/>
        <end position="80"/>
    </location>
</feature>
<proteinExistence type="predicted"/>
<feature type="transmembrane region" description="Helical" evidence="1">
    <location>
        <begin position="100"/>
        <end position="122"/>
    </location>
</feature>
<evidence type="ECO:0000313" key="2">
    <source>
        <dbReference type="EMBL" id="MDP4576320.1"/>
    </source>
</evidence>